<evidence type="ECO:0000313" key="8">
    <source>
        <dbReference type="Proteomes" id="UP001310594"/>
    </source>
</evidence>
<evidence type="ECO:0000256" key="4">
    <source>
        <dbReference type="PROSITE-ProRule" id="PRU00723"/>
    </source>
</evidence>
<feature type="zinc finger region" description="C3H1-type" evidence="4">
    <location>
        <begin position="27"/>
        <end position="55"/>
    </location>
</feature>
<protein>
    <recommendedName>
        <fullName evidence="6">C3H1-type domain-containing protein</fullName>
    </recommendedName>
</protein>
<dbReference type="PROSITE" id="PS50103">
    <property type="entry name" value="ZF_C3H1"/>
    <property type="match status" value="1"/>
</dbReference>
<proteinExistence type="predicted"/>
<dbReference type="EMBL" id="JAVRQU010000006">
    <property type="protein sequence ID" value="KAK5701698.1"/>
    <property type="molecule type" value="Genomic_DNA"/>
</dbReference>
<dbReference type="AlphaFoldDB" id="A0AAN7ZUG4"/>
<dbReference type="SUPFAM" id="SSF90229">
    <property type="entry name" value="CCCH zinc finger"/>
    <property type="match status" value="1"/>
</dbReference>
<dbReference type="GO" id="GO:0008270">
    <property type="term" value="F:zinc ion binding"/>
    <property type="evidence" value="ECO:0007669"/>
    <property type="project" value="UniProtKB-KW"/>
</dbReference>
<evidence type="ECO:0000256" key="2">
    <source>
        <dbReference type="ARBA" id="ARBA00022771"/>
    </source>
</evidence>
<feature type="region of interest" description="Disordered" evidence="5">
    <location>
        <begin position="66"/>
        <end position="99"/>
    </location>
</feature>
<keyword evidence="2 4" id="KW-0863">Zinc-finger</keyword>
<dbReference type="SMART" id="SM00356">
    <property type="entry name" value="ZnF_C3H1"/>
    <property type="match status" value="1"/>
</dbReference>
<comment type="caution">
    <text evidence="7">The sequence shown here is derived from an EMBL/GenBank/DDBJ whole genome shotgun (WGS) entry which is preliminary data.</text>
</comment>
<sequence>MEDPDHAISAPSLLDHAASTAATLARPTKQRICRYYQTNNGCRAGAECRFYHPPKDAAITNEATSATKGANQEPQQRVIPSASEDRVVRRPMPSAQTDNPRAFQVGQIQRRFNPQVSDTAEASAFVFSLKPSDPDFPYEIDALQCVLTVPKTYPNSGKPALQVTNNDIPRGFQINIERGFGIITSSNPGATLLGLMNRLDKELETILAGRMTDTIKIVPNKATGKPKDVPVDISKLLPITRTPPPIVPPPPTELQRKEAEIKRQAHTRQLEARFGRLPSFAKSSDGLVYTLSLDSPKKSKWPVGFQELKTLSLRVPRLYPLEVATIRLQSESTEARTVEKAFEKLPDTLQEPSLTQLANHLMQHIPELAKSVDTATPSANVTSKSLAENSHLKATVPKAPATRDQPLQETVALDHATAPSDDKPHVHFIPRPPEWTRQQEGEIDSETEDDSETENSSENSEEPAFPQAEAEVLSGPSAPQERGILLSFPQIELHGIELLELTSLNITVKCERCKDTMDVQRLRNYSGNSLEMRQETCKKCAQGLAIGFRTDLIHVNSARAGYLDLDGCTVIDMMTR</sequence>
<feature type="compositionally biased region" description="Acidic residues" evidence="5">
    <location>
        <begin position="441"/>
        <end position="461"/>
    </location>
</feature>
<evidence type="ECO:0000256" key="5">
    <source>
        <dbReference type="SAM" id="MobiDB-lite"/>
    </source>
</evidence>
<reference evidence="7" key="1">
    <citation type="submission" date="2023-08" db="EMBL/GenBank/DDBJ databases">
        <title>Black Yeasts Isolated from many extreme environments.</title>
        <authorList>
            <person name="Coleine C."/>
            <person name="Stajich J.E."/>
            <person name="Selbmann L."/>
        </authorList>
    </citation>
    <scope>NUCLEOTIDE SEQUENCE</scope>
    <source>
        <strain evidence="7">CCFEE 5810</strain>
    </source>
</reference>
<organism evidence="7 8">
    <name type="scientific">Elasticomyces elasticus</name>
    <dbReference type="NCBI Taxonomy" id="574655"/>
    <lineage>
        <taxon>Eukaryota</taxon>
        <taxon>Fungi</taxon>
        <taxon>Dikarya</taxon>
        <taxon>Ascomycota</taxon>
        <taxon>Pezizomycotina</taxon>
        <taxon>Dothideomycetes</taxon>
        <taxon>Dothideomycetidae</taxon>
        <taxon>Mycosphaerellales</taxon>
        <taxon>Teratosphaeriaceae</taxon>
        <taxon>Elasticomyces</taxon>
    </lineage>
</organism>
<feature type="compositionally biased region" description="Polar residues" evidence="5">
    <location>
        <begin position="66"/>
        <end position="75"/>
    </location>
</feature>
<keyword evidence="1 4" id="KW-0479">Metal-binding</keyword>
<dbReference type="InterPro" id="IPR036855">
    <property type="entry name" value="Znf_CCCH_sf"/>
</dbReference>
<feature type="domain" description="C3H1-type" evidence="6">
    <location>
        <begin position="27"/>
        <end position="55"/>
    </location>
</feature>
<evidence type="ECO:0000259" key="6">
    <source>
        <dbReference type="PROSITE" id="PS50103"/>
    </source>
</evidence>
<dbReference type="Pfam" id="PF00642">
    <property type="entry name" value="zf-CCCH"/>
    <property type="match status" value="1"/>
</dbReference>
<feature type="region of interest" description="Disordered" evidence="5">
    <location>
        <begin position="374"/>
        <end position="477"/>
    </location>
</feature>
<accession>A0AAN7ZUG4</accession>
<dbReference type="InterPro" id="IPR000571">
    <property type="entry name" value="Znf_CCCH"/>
</dbReference>
<evidence type="ECO:0000313" key="7">
    <source>
        <dbReference type="EMBL" id="KAK5701698.1"/>
    </source>
</evidence>
<evidence type="ECO:0000256" key="1">
    <source>
        <dbReference type="ARBA" id="ARBA00022723"/>
    </source>
</evidence>
<name>A0AAN7ZUG4_9PEZI</name>
<evidence type="ECO:0000256" key="3">
    <source>
        <dbReference type="ARBA" id="ARBA00022833"/>
    </source>
</evidence>
<keyword evidence="3 4" id="KW-0862">Zinc</keyword>
<feature type="compositionally biased region" description="Polar residues" evidence="5">
    <location>
        <begin position="374"/>
        <end position="388"/>
    </location>
</feature>
<dbReference type="Proteomes" id="UP001310594">
    <property type="component" value="Unassembled WGS sequence"/>
</dbReference>
<dbReference type="Gene3D" id="3.30.1370.210">
    <property type="match status" value="1"/>
</dbReference>
<gene>
    <name evidence="7" type="ORF">LTR97_004516</name>
</gene>